<proteinExistence type="predicted"/>
<dbReference type="EMBL" id="CP119880">
    <property type="protein sequence ID" value="WFD36317.1"/>
    <property type="molecule type" value="Genomic_DNA"/>
</dbReference>
<dbReference type="Proteomes" id="UP001219933">
    <property type="component" value="Chromosome 4"/>
</dbReference>
<evidence type="ECO:0000313" key="3">
    <source>
        <dbReference type="EMBL" id="WFD36317.1"/>
    </source>
</evidence>
<feature type="compositionally biased region" description="Basic residues" evidence="1">
    <location>
        <begin position="245"/>
        <end position="254"/>
    </location>
</feature>
<dbReference type="Pfam" id="PF09073">
    <property type="entry name" value="BUD22"/>
    <property type="match status" value="1"/>
</dbReference>
<feature type="region of interest" description="Disordered" evidence="1">
    <location>
        <begin position="110"/>
        <end position="262"/>
    </location>
</feature>
<organism evidence="3 4">
    <name type="scientific">Malassezia cuniculi</name>
    <dbReference type="NCBI Taxonomy" id="948313"/>
    <lineage>
        <taxon>Eukaryota</taxon>
        <taxon>Fungi</taxon>
        <taxon>Dikarya</taxon>
        <taxon>Basidiomycota</taxon>
        <taxon>Ustilaginomycotina</taxon>
        <taxon>Malasseziomycetes</taxon>
        <taxon>Malasseziales</taxon>
        <taxon>Malasseziaceae</taxon>
        <taxon>Malassezia</taxon>
    </lineage>
</organism>
<feature type="domain" description="Bud22" evidence="2">
    <location>
        <begin position="6"/>
        <end position="258"/>
    </location>
</feature>
<name>A0AAF0EX29_9BASI</name>
<feature type="compositionally biased region" description="Acidic residues" evidence="1">
    <location>
        <begin position="196"/>
        <end position="210"/>
    </location>
</feature>
<feature type="compositionally biased region" description="Acidic residues" evidence="1">
    <location>
        <begin position="166"/>
        <end position="177"/>
    </location>
</feature>
<sequence>MLKADGTDALRNEVATLKALDLQALATRALLSKLTKQGLLPKKNVIESGDVQSLDQKYPLYAAAREEGLFESNTSADERLVHQVLSAKVLADDLAVSVTALNNILNPEAKRKGDKAQAKENKERVDAKTKKSKKSTNEGRATVPQTKGEDQQDDYDSDTSVRDIEVADDGDSDEYSDAENTMPRNLDSMVASGSDTDADDLDSQQSDDDFLPSLATGFIPAKDGDDWSDGDAEYADSGTKGPPKSMRKNRRGQRERRAMQII</sequence>
<protein>
    <recommendedName>
        <fullName evidence="2">Bud22 domain-containing protein</fullName>
    </recommendedName>
</protein>
<gene>
    <name evidence="3" type="ORF">MCUN1_003196</name>
</gene>
<evidence type="ECO:0000313" key="4">
    <source>
        <dbReference type="Proteomes" id="UP001219933"/>
    </source>
</evidence>
<feature type="compositionally biased region" description="Basic and acidic residues" evidence="1">
    <location>
        <begin position="110"/>
        <end position="129"/>
    </location>
</feature>
<accession>A0AAF0EX29</accession>
<dbReference type="AlphaFoldDB" id="A0AAF0EX29"/>
<keyword evidence="4" id="KW-1185">Reference proteome</keyword>
<dbReference type="InterPro" id="IPR015158">
    <property type="entry name" value="Bud22_dom"/>
</dbReference>
<evidence type="ECO:0000256" key="1">
    <source>
        <dbReference type="SAM" id="MobiDB-lite"/>
    </source>
</evidence>
<evidence type="ECO:0000259" key="2">
    <source>
        <dbReference type="Pfam" id="PF09073"/>
    </source>
</evidence>
<reference evidence="3" key="1">
    <citation type="submission" date="2023-03" db="EMBL/GenBank/DDBJ databases">
        <title>Mating type loci evolution in Malassezia.</title>
        <authorList>
            <person name="Coelho M.A."/>
        </authorList>
    </citation>
    <scope>NUCLEOTIDE SEQUENCE</scope>
    <source>
        <strain evidence="3">CBS 11721</strain>
    </source>
</reference>